<keyword evidence="2" id="KW-0472">Membrane</keyword>
<feature type="transmembrane region" description="Helical" evidence="2">
    <location>
        <begin position="369"/>
        <end position="387"/>
    </location>
</feature>
<dbReference type="Pfam" id="PF13428">
    <property type="entry name" value="TPR_14"/>
    <property type="match status" value="1"/>
</dbReference>
<accession>A0ABT0FNE7</accession>
<feature type="transmembrane region" description="Helical" evidence="2">
    <location>
        <begin position="240"/>
        <end position="265"/>
    </location>
</feature>
<dbReference type="Pfam" id="PF13432">
    <property type="entry name" value="TPR_16"/>
    <property type="match status" value="2"/>
</dbReference>
<dbReference type="InterPro" id="IPR011990">
    <property type="entry name" value="TPR-like_helical_dom_sf"/>
</dbReference>
<dbReference type="Proteomes" id="UP001317259">
    <property type="component" value="Unassembled WGS sequence"/>
</dbReference>
<dbReference type="InterPro" id="IPR052658">
    <property type="entry name" value="TPR-containing"/>
</dbReference>
<keyword evidence="2" id="KW-0812">Transmembrane</keyword>
<proteinExistence type="predicted"/>
<feature type="transmembrane region" description="Helical" evidence="2">
    <location>
        <begin position="345"/>
        <end position="363"/>
    </location>
</feature>
<keyword evidence="1" id="KW-0802">TPR repeat</keyword>
<feature type="repeat" description="TPR" evidence="1">
    <location>
        <begin position="173"/>
        <end position="206"/>
    </location>
</feature>
<dbReference type="EMBL" id="JAKRKC020000001">
    <property type="protein sequence ID" value="MCK2213827.1"/>
    <property type="molecule type" value="Genomic_DNA"/>
</dbReference>
<feature type="repeat" description="TPR" evidence="1">
    <location>
        <begin position="37"/>
        <end position="70"/>
    </location>
</feature>
<keyword evidence="2" id="KW-1133">Transmembrane helix</keyword>
<evidence type="ECO:0000256" key="2">
    <source>
        <dbReference type="SAM" id="Phobius"/>
    </source>
</evidence>
<dbReference type="PANTHER" id="PTHR15544:SF0">
    <property type="entry name" value="TETRATRICOPEPTIDE REPEAT PROTEIN 33"/>
    <property type="match status" value="1"/>
</dbReference>
<sequence length="404" mass="42481">MRTGESLERARTLLRLSRPADAERELRGVLATEPEQEMAHCLLALALISQGRAEEAAEEAREAVRLAPEHWYPHYVAGQVHLRSGRPDEAVRAAEAALAHAPEESAGWELLARAHAGAARWRPMAEAARGGLAVDPENADLAALASTAHTGLGETGLARQAAGYALRLDPESANAHLASGRAALAAGEPRAAAEHFREVLRLDPGFDPARELLVAALKQRNPLQRRLSRLRQGYRGGWRLLFLLPVAPPLIAVFALIALLHWLAWVGEAVTVLRLARARATRLLFEGAEARIAVACCALLAAGVAVLALGAALGSPALAVTGATVMALVTPVQEAAHTGSPNGRATLYLWAGLLAVAAVVGAVSGLPPVVLLTLYAALGTIWIAAWVRRATAPRAASRAASRAG</sequence>
<reference evidence="3 4" key="1">
    <citation type="submission" date="2022-04" db="EMBL/GenBank/DDBJ databases">
        <title>Genome draft of Actinomadura sp. ATCC 31491.</title>
        <authorList>
            <person name="Shi X."/>
            <person name="Du Y."/>
        </authorList>
    </citation>
    <scope>NUCLEOTIDE SEQUENCE [LARGE SCALE GENOMIC DNA]</scope>
    <source>
        <strain evidence="3 4">ATCC 31491</strain>
    </source>
</reference>
<dbReference type="PANTHER" id="PTHR15544">
    <property type="entry name" value="OSMOSIS RESPONSIVE FACTOR"/>
    <property type="match status" value="1"/>
</dbReference>
<evidence type="ECO:0000313" key="4">
    <source>
        <dbReference type="Proteomes" id="UP001317259"/>
    </source>
</evidence>
<dbReference type="SMART" id="SM00028">
    <property type="entry name" value="TPR"/>
    <property type="match status" value="3"/>
</dbReference>
<keyword evidence="4" id="KW-1185">Reference proteome</keyword>
<organism evidence="3 4">
    <name type="scientific">Actinomadura luzonensis</name>
    <dbReference type="NCBI Taxonomy" id="2805427"/>
    <lineage>
        <taxon>Bacteria</taxon>
        <taxon>Bacillati</taxon>
        <taxon>Actinomycetota</taxon>
        <taxon>Actinomycetes</taxon>
        <taxon>Streptosporangiales</taxon>
        <taxon>Thermomonosporaceae</taxon>
        <taxon>Actinomadura</taxon>
    </lineage>
</organism>
<dbReference type="InterPro" id="IPR019734">
    <property type="entry name" value="TPR_rpt"/>
</dbReference>
<feature type="transmembrane region" description="Helical" evidence="2">
    <location>
        <begin position="292"/>
        <end position="325"/>
    </location>
</feature>
<dbReference type="SUPFAM" id="SSF48452">
    <property type="entry name" value="TPR-like"/>
    <property type="match status" value="2"/>
</dbReference>
<comment type="caution">
    <text evidence="3">The sequence shown here is derived from an EMBL/GenBank/DDBJ whole genome shotgun (WGS) entry which is preliminary data.</text>
</comment>
<protein>
    <submittedName>
        <fullName evidence="3">Tetratricopeptide repeat protein</fullName>
    </submittedName>
</protein>
<gene>
    <name evidence="3" type="ORF">MF672_008495</name>
</gene>
<evidence type="ECO:0000313" key="3">
    <source>
        <dbReference type="EMBL" id="MCK2213827.1"/>
    </source>
</evidence>
<evidence type="ECO:0000256" key="1">
    <source>
        <dbReference type="PROSITE-ProRule" id="PRU00339"/>
    </source>
</evidence>
<dbReference type="RefSeq" id="WP_242375498.1">
    <property type="nucleotide sequence ID" value="NZ_JAKRKC020000001.1"/>
</dbReference>
<dbReference type="Gene3D" id="1.25.40.10">
    <property type="entry name" value="Tetratricopeptide repeat domain"/>
    <property type="match status" value="2"/>
</dbReference>
<name>A0ABT0FNE7_9ACTN</name>
<dbReference type="PROSITE" id="PS50005">
    <property type="entry name" value="TPR"/>
    <property type="match status" value="2"/>
</dbReference>